<evidence type="ECO:0000313" key="2">
    <source>
        <dbReference type="EMBL" id="NYJ18149.1"/>
    </source>
</evidence>
<evidence type="ECO:0008006" key="4">
    <source>
        <dbReference type="Google" id="ProtNLM"/>
    </source>
</evidence>
<reference evidence="2 3" key="1">
    <citation type="submission" date="2020-07" db="EMBL/GenBank/DDBJ databases">
        <title>Sequencing the genomes of 1000 actinobacteria strains.</title>
        <authorList>
            <person name="Klenk H.-P."/>
        </authorList>
    </citation>
    <scope>NUCLEOTIDE SEQUENCE [LARGE SCALE GENOMIC DNA]</scope>
    <source>
        <strain evidence="2 3">DSM 15664</strain>
    </source>
</reference>
<keyword evidence="3" id="KW-1185">Reference proteome</keyword>
<evidence type="ECO:0000256" key="1">
    <source>
        <dbReference type="SAM" id="MobiDB-lite"/>
    </source>
</evidence>
<organism evidence="2 3">
    <name type="scientific">Nesterenkonia sandarakina</name>
    <dbReference type="NCBI Taxonomy" id="272918"/>
    <lineage>
        <taxon>Bacteria</taxon>
        <taxon>Bacillati</taxon>
        <taxon>Actinomycetota</taxon>
        <taxon>Actinomycetes</taxon>
        <taxon>Micrococcales</taxon>
        <taxon>Micrococcaceae</taxon>
        <taxon>Nesterenkonia</taxon>
    </lineage>
</organism>
<comment type="caution">
    <text evidence="2">The sequence shown here is derived from an EMBL/GenBank/DDBJ whole genome shotgun (WGS) entry which is preliminary data.</text>
</comment>
<dbReference type="AlphaFoldDB" id="A0A7Z0EBV7"/>
<name>A0A7Z0EBV7_9MICC</name>
<dbReference type="Proteomes" id="UP000560069">
    <property type="component" value="Unassembled WGS sequence"/>
</dbReference>
<feature type="region of interest" description="Disordered" evidence="1">
    <location>
        <begin position="131"/>
        <end position="152"/>
    </location>
</feature>
<proteinExistence type="predicted"/>
<dbReference type="RefSeq" id="WP_179443079.1">
    <property type="nucleotide sequence ID" value="NZ_BAAALK010000003.1"/>
</dbReference>
<evidence type="ECO:0000313" key="3">
    <source>
        <dbReference type="Proteomes" id="UP000560069"/>
    </source>
</evidence>
<gene>
    <name evidence="2" type="ORF">HNR11_002739</name>
</gene>
<accession>A0A7Z0EBV7</accession>
<dbReference type="EMBL" id="JACCFQ010000002">
    <property type="protein sequence ID" value="NYJ18149.1"/>
    <property type="molecule type" value="Genomic_DNA"/>
</dbReference>
<sequence>MTVISTYGHTGPTATKKMRSGISISVVGMTLGLALSSCGFFEDSRAVTYEIHTVSGEAGSENLRVEYQWRETGLSEQETVATTVTESSEPAQFETLGRVDDDVSVSVAGVPGVVLGCAVIIDDSETLVEAESSAPGEAVECSATVPAQDDQG</sequence>
<protein>
    <recommendedName>
        <fullName evidence="4">MmpS family membrane protein</fullName>
    </recommendedName>
</protein>